<protein>
    <submittedName>
        <fullName evidence="1">Uncharacterized protein</fullName>
    </submittedName>
</protein>
<dbReference type="EMBL" id="NQVE01000188">
    <property type="protein sequence ID" value="RAL41410.1"/>
    <property type="molecule type" value="Genomic_DNA"/>
</dbReference>
<sequence length="304" mass="34206">MRDASGMIGRTEARAASFPPRPSLCVGDIKRVHQRELGRSILWRSITAHSNDLCREIGAFGGTGELHLLLDRCVGQRARGTCCPPFLLCFENRVNGEWAEEKEVLSSSRSSDFVPRRGISVPATSGSNMLGEIQSSHRFPYGYLVTTSPQSKTPPCHSEEHLPPPSYRGCWHGVSRGFFLESCHDRALDERALQAALPFFTHAILLDRAFAHCPRFPTAAPRGSPGRVSVPVWLIIRKDQLSIIGLVSLYLTNYLILRRLIKQRFLAFFRIWPELFGRFPRVTHPFATLFSTLLTSWARQATFS</sequence>
<proteinExistence type="predicted"/>
<reference evidence="1 2" key="1">
    <citation type="submission" date="2018-06" db="EMBL/GenBank/DDBJ databases">
        <title>The Genome of Cuscuta australis (Dodder) Provides Insight into the Evolution of Plant Parasitism.</title>
        <authorList>
            <person name="Liu H."/>
        </authorList>
    </citation>
    <scope>NUCLEOTIDE SEQUENCE [LARGE SCALE GENOMIC DNA]</scope>
    <source>
        <strain evidence="2">cv. Yunnan</strain>
        <tissue evidence="1">Vines</tissue>
    </source>
</reference>
<keyword evidence="2" id="KW-1185">Reference proteome</keyword>
<evidence type="ECO:0000313" key="2">
    <source>
        <dbReference type="Proteomes" id="UP000249390"/>
    </source>
</evidence>
<dbReference type="Proteomes" id="UP000249390">
    <property type="component" value="Unassembled WGS sequence"/>
</dbReference>
<name>A0A328D8A8_9ASTE</name>
<organism evidence="1 2">
    <name type="scientific">Cuscuta australis</name>
    <dbReference type="NCBI Taxonomy" id="267555"/>
    <lineage>
        <taxon>Eukaryota</taxon>
        <taxon>Viridiplantae</taxon>
        <taxon>Streptophyta</taxon>
        <taxon>Embryophyta</taxon>
        <taxon>Tracheophyta</taxon>
        <taxon>Spermatophyta</taxon>
        <taxon>Magnoliopsida</taxon>
        <taxon>eudicotyledons</taxon>
        <taxon>Gunneridae</taxon>
        <taxon>Pentapetalae</taxon>
        <taxon>asterids</taxon>
        <taxon>lamiids</taxon>
        <taxon>Solanales</taxon>
        <taxon>Convolvulaceae</taxon>
        <taxon>Cuscuteae</taxon>
        <taxon>Cuscuta</taxon>
        <taxon>Cuscuta subgen. Grammica</taxon>
        <taxon>Cuscuta sect. Cleistogrammica</taxon>
    </lineage>
</organism>
<dbReference type="AlphaFoldDB" id="A0A328D8A8"/>
<accession>A0A328D8A8</accession>
<comment type="caution">
    <text evidence="1">The sequence shown here is derived from an EMBL/GenBank/DDBJ whole genome shotgun (WGS) entry which is preliminary data.</text>
</comment>
<gene>
    <name evidence="1" type="ORF">DM860_010204</name>
</gene>
<evidence type="ECO:0000313" key="1">
    <source>
        <dbReference type="EMBL" id="RAL41410.1"/>
    </source>
</evidence>